<feature type="compositionally biased region" description="Polar residues" evidence="1">
    <location>
        <begin position="684"/>
        <end position="697"/>
    </location>
</feature>
<protein>
    <submittedName>
        <fullName evidence="3">Uncharacterized protein LOC107225598 isoform X2</fullName>
    </submittedName>
</protein>
<feature type="compositionally biased region" description="Basic and acidic residues" evidence="1">
    <location>
        <begin position="476"/>
        <end position="509"/>
    </location>
</feature>
<feature type="compositionally biased region" description="Polar residues" evidence="1">
    <location>
        <begin position="455"/>
        <end position="471"/>
    </location>
</feature>
<feature type="compositionally biased region" description="Basic residues" evidence="1">
    <location>
        <begin position="294"/>
        <end position="310"/>
    </location>
</feature>
<feature type="compositionally biased region" description="Low complexity" evidence="1">
    <location>
        <begin position="180"/>
        <end position="190"/>
    </location>
</feature>
<feature type="compositionally biased region" description="Basic and acidic residues" evidence="1">
    <location>
        <begin position="334"/>
        <end position="344"/>
    </location>
</feature>
<feature type="compositionally biased region" description="Polar residues" evidence="1">
    <location>
        <begin position="654"/>
        <end position="663"/>
    </location>
</feature>
<feature type="region of interest" description="Disordered" evidence="1">
    <location>
        <begin position="262"/>
        <end position="549"/>
    </location>
</feature>
<feature type="compositionally biased region" description="Acidic residues" evidence="1">
    <location>
        <begin position="317"/>
        <end position="326"/>
    </location>
</feature>
<proteinExistence type="predicted"/>
<feature type="compositionally biased region" description="Polar residues" evidence="1">
    <location>
        <begin position="602"/>
        <end position="615"/>
    </location>
</feature>
<dbReference type="Proteomes" id="UP000829291">
    <property type="component" value="Chromosome 4"/>
</dbReference>
<evidence type="ECO:0000313" key="3">
    <source>
        <dbReference type="RefSeq" id="XP_015521604.1"/>
    </source>
</evidence>
<dbReference type="RefSeq" id="XP_015521604.1">
    <property type="nucleotide sequence ID" value="XM_015666118.2"/>
</dbReference>
<dbReference type="AlphaFoldDB" id="A0A6J0C5F1"/>
<organism evidence="3">
    <name type="scientific">Neodiprion lecontei</name>
    <name type="common">Redheaded pine sawfly</name>
    <dbReference type="NCBI Taxonomy" id="441921"/>
    <lineage>
        <taxon>Eukaryota</taxon>
        <taxon>Metazoa</taxon>
        <taxon>Ecdysozoa</taxon>
        <taxon>Arthropoda</taxon>
        <taxon>Hexapoda</taxon>
        <taxon>Insecta</taxon>
        <taxon>Pterygota</taxon>
        <taxon>Neoptera</taxon>
        <taxon>Endopterygota</taxon>
        <taxon>Hymenoptera</taxon>
        <taxon>Tenthredinoidea</taxon>
        <taxon>Diprionidae</taxon>
        <taxon>Diprioninae</taxon>
        <taxon>Neodiprion</taxon>
    </lineage>
</organism>
<reference evidence="3" key="1">
    <citation type="submission" date="2025-08" db="UniProtKB">
        <authorList>
            <consortium name="RefSeq"/>
        </authorList>
    </citation>
    <scope>IDENTIFICATION</scope>
    <source>
        <tissue evidence="3">Thorax and Abdomen</tissue>
    </source>
</reference>
<sequence length="895" mass="102106">MSKRYSDRRSSRRRTRQSFQSEISGVLDSDSNVDIDDEGNPLWFRELENNSVSIRPSKRFSAIQNEVTTLDSNSEPDLTPLRKSWWKDLDNTPDILPHKRVQSTAARNKSHVSKNHVPDSDISNVSSIDESLIKQKSRLRHNKRESLQKNVFSDVLESSKVSISSEKGDRSTQDRDKQDTSVSPSTSDTSKSIEKVRKLPFKKRRQVTPIGVSENLNENPENNLPNVFENVLEESHSISSSPHENIVAHHSNLSINSAETLKLKRPSSQNRNELQNNSSTDVSSRVLESPQVKSPRKKRTIFTATRKRKIPNFSELLTDESEDEQLGDQSSNEDVVKSNQKETITDISSRTSKSPQAKSPRKKHTIFTATRKRKTLNFSELLNDESEDEQLSDRSSNKGVVKSNQNEVITESGTQPSQIIGSQSNILAPQRDLHSEDSIEKSRGTFLRKKRKSNQEQMFAQALESSSSPVYSETPEGEKIDTRTRSRYESEKSDFERQSMTRNYDEDTPVRPSPRLPIHQSRSKSNAGPEEFASQSHAASNRNSLYDHEIREERSNIRLMITSDEEEDREDITRDEVISESSVSLTKVVTRSSSKLPELQEISGNDEFQPSVNTSWKDKQNVGEVSKSLPKINGDTTRKSKGLFSSNKNKSSSERNFGATSAAQDVIEKNTGSDSHNERESTQHLDLSQRAQLSTQTDPEKAARLKGALEQLKKKFGLPQNSGIESYFIKTAKPRAAVTNSEKLASQKNPIRNQRKTPLVEPNKAYIVDGKVYKRPKLPRPKLWATNHLYKFLWKQMEPKYKLKARIRSEKFITLLSDVVSLVIRRKKYENYKENVQDLIKEMAHLGIIKTRNDFYKFCQDFLPYDFRIKVVPMVLPGNIRNVPFHPEELHTPIL</sequence>
<feature type="compositionally biased region" description="Basic and acidic residues" evidence="1">
    <location>
        <begin position="431"/>
        <end position="443"/>
    </location>
</feature>
<feature type="region of interest" description="Disordered" evidence="1">
    <location>
        <begin position="158"/>
        <end position="200"/>
    </location>
</feature>
<gene>
    <name evidence="3" type="primary">LOC107225598</name>
</gene>
<feature type="compositionally biased region" description="Polar residues" evidence="1">
    <location>
        <begin position="397"/>
        <end position="427"/>
    </location>
</feature>
<feature type="compositionally biased region" description="Polar residues" evidence="1">
    <location>
        <begin position="533"/>
        <end position="544"/>
    </location>
</feature>
<accession>A0A6J0C5F1</accession>
<keyword evidence="2" id="KW-1185">Reference proteome</keyword>
<evidence type="ECO:0000313" key="2">
    <source>
        <dbReference type="Proteomes" id="UP000829291"/>
    </source>
</evidence>
<dbReference type="GeneID" id="107225598"/>
<feature type="compositionally biased region" description="Basic residues" evidence="1">
    <location>
        <begin position="359"/>
        <end position="375"/>
    </location>
</feature>
<dbReference type="OrthoDB" id="7490880at2759"/>
<feature type="region of interest" description="Disordered" evidence="1">
    <location>
        <begin position="565"/>
        <end position="584"/>
    </location>
</feature>
<feature type="region of interest" description="Disordered" evidence="1">
    <location>
        <begin position="602"/>
        <end position="702"/>
    </location>
</feature>
<feature type="region of interest" description="Disordered" evidence="1">
    <location>
        <begin position="1"/>
        <end position="34"/>
    </location>
</feature>
<feature type="compositionally biased region" description="Basic and acidic residues" evidence="1">
    <location>
        <begin position="166"/>
        <end position="179"/>
    </location>
</feature>
<name>A0A6J0C5F1_NEOLC</name>
<evidence type="ECO:0000256" key="1">
    <source>
        <dbReference type="SAM" id="MobiDB-lite"/>
    </source>
</evidence>
<feature type="compositionally biased region" description="Polar residues" evidence="1">
    <location>
        <begin position="345"/>
        <end position="357"/>
    </location>
</feature>
<feature type="compositionally biased region" description="Polar residues" evidence="1">
    <location>
        <begin position="266"/>
        <end position="283"/>
    </location>
</feature>
<feature type="region of interest" description="Disordered" evidence="1">
    <location>
        <begin position="92"/>
        <end position="123"/>
    </location>
</feature>